<feature type="compositionally biased region" description="Polar residues" evidence="14">
    <location>
        <begin position="127"/>
        <end position="136"/>
    </location>
</feature>
<evidence type="ECO:0000256" key="5">
    <source>
        <dbReference type="ARBA" id="ARBA00022723"/>
    </source>
</evidence>
<keyword evidence="6" id="KW-0732">Signal</keyword>
<evidence type="ECO:0000256" key="4">
    <source>
        <dbReference type="ARBA" id="ARBA00022692"/>
    </source>
</evidence>
<keyword evidence="4 15" id="KW-0812">Transmembrane</keyword>
<protein>
    <submittedName>
        <fullName evidence="17">EOG090X0A5X</fullName>
    </submittedName>
</protein>
<dbReference type="GO" id="GO:0003677">
    <property type="term" value="F:DNA binding"/>
    <property type="evidence" value="ECO:0007669"/>
    <property type="project" value="InterPro"/>
</dbReference>
<evidence type="ECO:0000256" key="15">
    <source>
        <dbReference type="SAM" id="Phobius"/>
    </source>
</evidence>
<gene>
    <name evidence="17" type="primary">EOG090X0A5X</name>
</gene>
<dbReference type="GO" id="GO:0016020">
    <property type="term" value="C:membrane"/>
    <property type="evidence" value="ECO:0007669"/>
    <property type="project" value="UniProtKB-SubCell"/>
</dbReference>
<keyword evidence="12" id="KW-0539">Nucleus</keyword>
<evidence type="ECO:0000256" key="3">
    <source>
        <dbReference type="ARBA" id="ARBA00006618"/>
    </source>
</evidence>
<sequence length="597" mass="66371">MGRKKKKPSKPWCWYCNRDFDDEKILLQHQKAKHFKCHICHKKLYTGPGLSIHCMQVHKETLDRVPNSLPNRGNIEIEIYGMEGIPESDIRDHEAQKQAGRITTAAGADSSDEEGGSSAKRAKTAQPAGQESTGPSIPSLGSIPITPMLASPFMGMGPMNPYLGHLSIPMMGSVPQMPLPGGAASSPQTPSKPLFASSSSPSSSNSASKPAFAAYSSGGAGATIVGESTVPKKSGVIATQAGSSKIMHPEEDLSLAKLRARLPRYQRNSVPTSMPQMSVASPQNTTVGPLLENQALSVQIFSQLASREDPILVVVRQQKAVLSWQLPLLLETSSGWQEYSSVSRQLCTEPLDRNCPVFDMDRDLKYGGIWQTVMSKTGMTISRERFPFGFFLVFVAKADDYECTGERNSPPPLRQKTVHFVIHEKDITDIDLMPDAYSDKNVVRTKTFLFLADLSHKGSRFHGQKSQRYMWNLLIVSIFYALPVLQLVIIYQKIVNDTGDQDLCYFNFLCSHPLGDLTDFNHVYSNIGYVLLGFLFIINTARRDVRRRQPQANHDRLENVNIAFGYQISSPVVHRLLSRSFTESLNTTAFFMPWEQH</sequence>
<evidence type="ECO:0000256" key="11">
    <source>
        <dbReference type="ARBA" id="ARBA00023180"/>
    </source>
</evidence>
<feature type="region of interest" description="Disordered" evidence="14">
    <location>
        <begin position="93"/>
        <end position="143"/>
    </location>
</feature>
<dbReference type="PROSITE" id="PS00028">
    <property type="entry name" value="ZINC_FINGER_C2H2_1"/>
    <property type="match status" value="2"/>
</dbReference>
<evidence type="ECO:0000256" key="14">
    <source>
        <dbReference type="SAM" id="MobiDB-lite"/>
    </source>
</evidence>
<dbReference type="OrthoDB" id="416618at2759"/>
<keyword evidence="11" id="KW-0325">Glycoprotein</keyword>
<evidence type="ECO:0000313" key="17">
    <source>
        <dbReference type="EMBL" id="SVE79639.1"/>
    </source>
</evidence>
<dbReference type="EMBL" id="LR010020">
    <property type="protein sequence ID" value="SVE79639.1"/>
    <property type="molecule type" value="mRNA"/>
</dbReference>
<comment type="subcellular location">
    <subcellularLocation>
        <location evidence="2">Membrane</location>
        <topology evidence="2">Multi-pass membrane protein</topology>
    </subcellularLocation>
    <subcellularLocation>
        <location evidence="1">Nucleus</location>
    </subcellularLocation>
</comment>
<evidence type="ECO:0000256" key="2">
    <source>
        <dbReference type="ARBA" id="ARBA00004141"/>
    </source>
</evidence>
<dbReference type="InterPro" id="IPR003656">
    <property type="entry name" value="Znf_BED"/>
</dbReference>
<evidence type="ECO:0000256" key="6">
    <source>
        <dbReference type="ARBA" id="ARBA00022729"/>
    </source>
</evidence>
<dbReference type="PANTHER" id="PTHR23215">
    <property type="entry name" value="ZINC FINGER PROTEIN 207"/>
    <property type="match status" value="1"/>
</dbReference>
<dbReference type="PROSITE" id="PS50808">
    <property type="entry name" value="ZF_BED"/>
    <property type="match status" value="1"/>
</dbReference>
<feature type="region of interest" description="Disordered" evidence="14">
    <location>
        <begin position="179"/>
        <end position="211"/>
    </location>
</feature>
<evidence type="ECO:0000259" key="16">
    <source>
        <dbReference type="PROSITE" id="PS50808"/>
    </source>
</evidence>
<reference evidence="17" key="1">
    <citation type="submission" date="2018-08" db="EMBL/GenBank/DDBJ databases">
        <authorList>
            <person name="Cornetti L."/>
        </authorList>
    </citation>
    <scope>NUCLEOTIDE SEQUENCE</scope>
    <source>
        <strain evidence="17">CA-CH-1</strain>
    </source>
</reference>
<feature type="compositionally biased region" description="Low complexity" evidence="14">
    <location>
        <begin position="191"/>
        <end position="211"/>
    </location>
</feature>
<evidence type="ECO:0000256" key="1">
    <source>
        <dbReference type="ARBA" id="ARBA00004123"/>
    </source>
</evidence>
<feature type="transmembrane region" description="Helical" evidence="15">
    <location>
        <begin position="469"/>
        <end position="491"/>
    </location>
</feature>
<keyword evidence="8" id="KW-0862">Zinc</keyword>
<dbReference type="InterPro" id="IPR013087">
    <property type="entry name" value="Znf_C2H2_type"/>
</dbReference>
<comment type="similarity">
    <text evidence="3">Belongs to the SID1 family.</text>
</comment>
<keyword evidence="9 15" id="KW-1133">Transmembrane helix</keyword>
<dbReference type="PANTHER" id="PTHR23215:SF0">
    <property type="entry name" value="BUB3-INTERACTING AND GLEBS MOTIF-CONTAINING PROTEIN ZNF207"/>
    <property type="match status" value="1"/>
</dbReference>
<dbReference type="GO" id="GO:0005634">
    <property type="term" value="C:nucleus"/>
    <property type="evidence" value="ECO:0007669"/>
    <property type="project" value="UniProtKB-SubCell"/>
</dbReference>
<dbReference type="CDD" id="cd20908">
    <property type="entry name" value="SUF4-like"/>
    <property type="match status" value="1"/>
</dbReference>
<organism evidence="17">
    <name type="scientific">Daphnia magna</name>
    <dbReference type="NCBI Taxonomy" id="35525"/>
    <lineage>
        <taxon>Eukaryota</taxon>
        <taxon>Metazoa</taxon>
        <taxon>Ecdysozoa</taxon>
        <taxon>Arthropoda</taxon>
        <taxon>Crustacea</taxon>
        <taxon>Branchiopoda</taxon>
        <taxon>Diplostraca</taxon>
        <taxon>Cladocera</taxon>
        <taxon>Anomopoda</taxon>
        <taxon>Daphniidae</taxon>
        <taxon>Daphnia</taxon>
    </lineage>
</organism>
<feature type="domain" description="BED-type" evidence="16">
    <location>
        <begin position="6"/>
        <end position="65"/>
    </location>
</feature>
<evidence type="ECO:0000256" key="10">
    <source>
        <dbReference type="ARBA" id="ARBA00023136"/>
    </source>
</evidence>
<name>A0A4Y7MIL2_9CRUS</name>
<evidence type="ECO:0000256" key="13">
    <source>
        <dbReference type="PROSITE-ProRule" id="PRU00027"/>
    </source>
</evidence>
<keyword evidence="7 13" id="KW-0863">Zinc-finger</keyword>
<evidence type="ECO:0000256" key="9">
    <source>
        <dbReference type="ARBA" id="ARBA00022989"/>
    </source>
</evidence>
<keyword evidence="10 15" id="KW-0472">Membrane</keyword>
<evidence type="ECO:0000256" key="8">
    <source>
        <dbReference type="ARBA" id="ARBA00022833"/>
    </source>
</evidence>
<evidence type="ECO:0000256" key="12">
    <source>
        <dbReference type="ARBA" id="ARBA00023242"/>
    </source>
</evidence>
<dbReference type="GO" id="GO:0008270">
    <property type="term" value="F:zinc ion binding"/>
    <property type="evidence" value="ECO:0007669"/>
    <property type="project" value="UniProtKB-KW"/>
</dbReference>
<accession>A0A4Y7MIL2</accession>
<dbReference type="InterPro" id="IPR025958">
    <property type="entry name" value="SID1_TM_fam"/>
</dbReference>
<feature type="transmembrane region" description="Helical" evidence="15">
    <location>
        <begin position="523"/>
        <end position="541"/>
    </location>
</feature>
<keyword evidence="5" id="KW-0479">Metal-binding</keyword>
<dbReference type="Pfam" id="PF13965">
    <property type="entry name" value="SID-1_RNA_chan"/>
    <property type="match status" value="2"/>
</dbReference>
<evidence type="ECO:0000256" key="7">
    <source>
        <dbReference type="ARBA" id="ARBA00022771"/>
    </source>
</evidence>
<dbReference type="AlphaFoldDB" id="A0A4Y7MIL2"/>
<proteinExistence type="evidence at transcript level"/>